<sequence>MSMTNITDTISIDSNRTIQTSGSLVYRVATASDCHSLAALINNSYGGELSRQGWVDRTHLFSAEGRRTNENTLFNMINSDTHVFLVFFGEDDQTLTGCISLQHKPEVKTAYIGMFAVRPDLQSRGYGKFILSAAENYAMNNWNAQYIELSVITHIPELISYYERRGYTDTGQRQPYPAHAIPPEATLRDDLELCFLSKCLKKNEEKPI</sequence>
<dbReference type="Gene3D" id="3.40.630.30">
    <property type="match status" value="1"/>
</dbReference>
<name>A0A819Y2P8_9BILA</name>
<evidence type="ECO:0000313" key="3">
    <source>
        <dbReference type="EMBL" id="CAF4144005.1"/>
    </source>
</evidence>
<organism evidence="3 4">
    <name type="scientific">Rotaria sordida</name>
    <dbReference type="NCBI Taxonomy" id="392033"/>
    <lineage>
        <taxon>Eukaryota</taxon>
        <taxon>Metazoa</taxon>
        <taxon>Spiralia</taxon>
        <taxon>Gnathifera</taxon>
        <taxon>Rotifera</taxon>
        <taxon>Eurotatoria</taxon>
        <taxon>Bdelloidea</taxon>
        <taxon>Philodinida</taxon>
        <taxon>Philodinidae</taxon>
        <taxon>Rotaria</taxon>
    </lineage>
</organism>
<evidence type="ECO:0000259" key="1">
    <source>
        <dbReference type="PROSITE" id="PS51186"/>
    </source>
</evidence>
<evidence type="ECO:0000313" key="4">
    <source>
        <dbReference type="Proteomes" id="UP000663836"/>
    </source>
</evidence>
<feature type="domain" description="N-acetyltransferase" evidence="1">
    <location>
        <begin position="24"/>
        <end position="188"/>
    </location>
</feature>
<dbReference type="InterPro" id="IPR000182">
    <property type="entry name" value="GNAT_dom"/>
</dbReference>
<dbReference type="CDD" id="cd04301">
    <property type="entry name" value="NAT_SF"/>
    <property type="match status" value="1"/>
</dbReference>
<dbReference type="InterPro" id="IPR050276">
    <property type="entry name" value="MshD_Acetyltransferase"/>
</dbReference>
<protein>
    <recommendedName>
        <fullName evidence="1">N-acetyltransferase domain-containing protein</fullName>
    </recommendedName>
</protein>
<dbReference type="PANTHER" id="PTHR43617:SF9">
    <property type="entry name" value="GNAT FAMILY ACETYLTRANSFERASE"/>
    <property type="match status" value="1"/>
</dbReference>
<dbReference type="SUPFAM" id="SSF55729">
    <property type="entry name" value="Acyl-CoA N-acyltransferases (Nat)"/>
    <property type="match status" value="1"/>
</dbReference>
<dbReference type="Proteomes" id="UP000663836">
    <property type="component" value="Unassembled WGS sequence"/>
</dbReference>
<gene>
    <name evidence="3" type="ORF">JBS370_LOCUS33638</name>
    <name evidence="2" type="ORF">ZHD862_LOCUS36255</name>
</gene>
<proteinExistence type="predicted"/>
<dbReference type="EMBL" id="CAJNOT010005744">
    <property type="protein sequence ID" value="CAF1473789.1"/>
    <property type="molecule type" value="Genomic_DNA"/>
</dbReference>
<dbReference type="InterPro" id="IPR016181">
    <property type="entry name" value="Acyl_CoA_acyltransferase"/>
</dbReference>
<dbReference type="PROSITE" id="PS51186">
    <property type="entry name" value="GNAT"/>
    <property type="match status" value="1"/>
</dbReference>
<dbReference type="PANTHER" id="PTHR43617">
    <property type="entry name" value="L-AMINO ACID N-ACETYLTRANSFERASE"/>
    <property type="match status" value="1"/>
</dbReference>
<reference evidence="3" key="1">
    <citation type="submission" date="2021-02" db="EMBL/GenBank/DDBJ databases">
        <authorList>
            <person name="Nowell W R."/>
        </authorList>
    </citation>
    <scope>NUCLEOTIDE SEQUENCE</scope>
</reference>
<dbReference type="Proteomes" id="UP000663864">
    <property type="component" value="Unassembled WGS sequence"/>
</dbReference>
<dbReference type="GO" id="GO:0016747">
    <property type="term" value="F:acyltransferase activity, transferring groups other than amino-acyl groups"/>
    <property type="evidence" value="ECO:0007669"/>
    <property type="project" value="InterPro"/>
</dbReference>
<evidence type="ECO:0000313" key="2">
    <source>
        <dbReference type="EMBL" id="CAF1473789.1"/>
    </source>
</evidence>
<accession>A0A819Y2P8</accession>
<comment type="caution">
    <text evidence="3">The sequence shown here is derived from an EMBL/GenBank/DDBJ whole genome shotgun (WGS) entry which is preliminary data.</text>
</comment>
<dbReference type="AlphaFoldDB" id="A0A819Y2P8"/>
<dbReference type="EMBL" id="CAJOBD010009917">
    <property type="protein sequence ID" value="CAF4144005.1"/>
    <property type="molecule type" value="Genomic_DNA"/>
</dbReference>
<dbReference type="Pfam" id="PF00583">
    <property type="entry name" value="Acetyltransf_1"/>
    <property type="match status" value="1"/>
</dbReference>